<feature type="domain" description="B box-type" evidence="10">
    <location>
        <begin position="51"/>
        <end position="98"/>
    </location>
</feature>
<accession>A0AAW1RL95</accession>
<keyword evidence="5" id="KW-0805">Transcription regulation</keyword>
<keyword evidence="6" id="KW-0804">Transcription</keyword>
<comment type="caution">
    <text evidence="11">The sequence shown here is derived from an EMBL/GenBank/DDBJ whole genome shotgun (WGS) entry which is preliminary data.</text>
</comment>
<dbReference type="Pfam" id="PF00643">
    <property type="entry name" value="zf-B_box"/>
    <property type="match status" value="1"/>
</dbReference>
<name>A0AAW1RL95_9CHLO</name>
<feature type="domain" description="B box-type" evidence="10">
    <location>
        <begin position="1"/>
        <end position="47"/>
    </location>
</feature>
<evidence type="ECO:0000313" key="12">
    <source>
        <dbReference type="Proteomes" id="UP001438707"/>
    </source>
</evidence>
<feature type="region of interest" description="Disordered" evidence="9">
    <location>
        <begin position="119"/>
        <end position="300"/>
    </location>
</feature>
<dbReference type="CDD" id="cd19821">
    <property type="entry name" value="Bbox1_BBX-like"/>
    <property type="match status" value="2"/>
</dbReference>
<dbReference type="Gene3D" id="3.30.160.60">
    <property type="entry name" value="Classic Zinc Finger"/>
    <property type="match status" value="1"/>
</dbReference>
<gene>
    <name evidence="11" type="ORF">WJX74_007323</name>
</gene>
<evidence type="ECO:0000256" key="3">
    <source>
        <dbReference type="ARBA" id="ARBA00022737"/>
    </source>
</evidence>
<feature type="compositionally biased region" description="Polar residues" evidence="9">
    <location>
        <begin position="213"/>
        <end position="223"/>
    </location>
</feature>
<keyword evidence="4" id="KW-0862">Zinc</keyword>
<feature type="compositionally biased region" description="Low complexity" evidence="9">
    <location>
        <begin position="169"/>
        <end position="180"/>
    </location>
</feature>
<evidence type="ECO:0000256" key="2">
    <source>
        <dbReference type="ARBA" id="ARBA00022723"/>
    </source>
</evidence>
<evidence type="ECO:0000256" key="8">
    <source>
        <dbReference type="PROSITE-ProRule" id="PRU00024"/>
    </source>
</evidence>
<keyword evidence="3" id="KW-0677">Repeat</keyword>
<dbReference type="SMART" id="SM00336">
    <property type="entry name" value="BBOX"/>
    <property type="match status" value="2"/>
</dbReference>
<organism evidence="11 12">
    <name type="scientific">Apatococcus lobatus</name>
    <dbReference type="NCBI Taxonomy" id="904363"/>
    <lineage>
        <taxon>Eukaryota</taxon>
        <taxon>Viridiplantae</taxon>
        <taxon>Chlorophyta</taxon>
        <taxon>core chlorophytes</taxon>
        <taxon>Trebouxiophyceae</taxon>
        <taxon>Chlorellales</taxon>
        <taxon>Chlorellaceae</taxon>
        <taxon>Apatococcus</taxon>
    </lineage>
</organism>
<evidence type="ECO:0000256" key="7">
    <source>
        <dbReference type="ARBA" id="ARBA00023242"/>
    </source>
</evidence>
<dbReference type="Proteomes" id="UP001438707">
    <property type="component" value="Unassembled WGS sequence"/>
</dbReference>
<keyword evidence="7" id="KW-0539">Nucleus</keyword>
<evidence type="ECO:0000313" key="11">
    <source>
        <dbReference type="EMBL" id="KAK9834676.1"/>
    </source>
</evidence>
<keyword evidence="12" id="KW-1185">Reference proteome</keyword>
<evidence type="ECO:0000256" key="6">
    <source>
        <dbReference type="ARBA" id="ARBA00023163"/>
    </source>
</evidence>
<sequence>MGLTCDVCEKEAGTAYCFADRALMCSACDMRVHSANKLAKKHDRVSVSVESESVPCDICQEEKAVMFCPEERAVTCRRCDIMIHTANEFTAKHRRSLLSTTTMGLDSLPAPGEAPIAPAVKQKATGHSIKEQDTSTSSDSPLGASTDGGTGSDAAPASTGRGRSRRGKAAAAEAGETGVKGSSGQLLDNRMGLQGGGATLLNSSAPNGVVHQPQMNGNPAMQHSSEPSNNGVPGSNSSYPSQPPQSGFQTSPFQFNSLPYQDTPRSSSMQQHQPGGPGQPDGMFASSFPPGADTSGVPNGSGFDYGARAHSTGMWRASSTNSVGMTLAAELLGVPLPDEYSAKDIDAAYMMGDDGDLDADLSALLEVPDLNSTDLASLGPSMTPAALASSFSPGASGSGHNADGVVPDMAGPSKRQRR</sequence>
<dbReference type="InterPro" id="IPR000315">
    <property type="entry name" value="Znf_B-box"/>
</dbReference>
<evidence type="ECO:0000256" key="5">
    <source>
        <dbReference type="ARBA" id="ARBA00023015"/>
    </source>
</evidence>
<feature type="region of interest" description="Disordered" evidence="9">
    <location>
        <begin position="376"/>
        <end position="418"/>
    </location>
</feature>
<proteinExistence type="predicted"/>
<dbReference type="GO" id="GO:0005634">
    <property type="term" value="C:nucleus"/>
    <property type="evidence" value="ECO:0007669"/>
    <property type="project" value="UniProtKB-SubCell"/>
</dbReference>
<dbReference type="PANTHER" id="PTHR31832">
    <property type="entry name" value="B-BOX ZINC FINGER PROTEIN 22"/>
    <property type="match status" value="1"/>
</dbReference>
<protein>
    <recommendedName>
        <fullName evidence="10">B box-type domain-containing protein</fullName>
    </recommendedName>
</protein>
<dbReference type="InterPro" id="IPR051979">
    <property type="entry name" value="B-box_zinc_finger"/>
</dbReference>
<evidence type="ECO:0000256" key="9">
    <source>
        <dbReference type="SAM" id="MobiDB-lite"/>
    </source>
</evidence>
<evidence type="ECO:0000259" key="10">
    <source>
        <dbReference type="PROSITE" id="PS50119"/>
    </source>
</evidence>
<feature type="compositionally biased region" description="Polar residues" evidence="9">
    <location>
        <begin position="248"/>
        <end position="269"/>
    </location>
</feature>
<dbReference type="GO" id="GO:0008270">
    <property type="term" value="F:zinc ion binding"/>
    <property type="evidence" value="ECO:0007669"/>
    <property type="project" value="UniProtKB-KW"/>
</dbReference>
<evidence type="ECO:0000256" key="1">
    <source>
        <dbReference type="ARBA" id="ARBA00004123"/>
    </source>
</evidence>
<comment type="subcellular location">
    <subcellularLocation>
        <location evidence="1">Nucleus</location>
    </subcellularLocation>
</comment>
<keyword evidence="2" id="KW-0479">Metal-binding</keyword>
<reference evidence="11 12" key="1">
    <citation type="journal article" date="2024" name="Nat. Commun.">
        <title>Phylogenomics reveals the evolutionary origins of lichenization in chlorophyte algae.</title>
        <authorList>
            <person name="Puginier C."/>
            <person name="Libourel C."/>
            <person name="Otte J."/>
            <person name="Skaloud P."/>
            <person name="Haon M."/>
            <person name="Grisel S."/>
            <person name="Petersen M."/>
            <person name="Berrin J.G."/>
            <person name="Delaux P.M."/>
            <person name="Dal Grande F."/>
            <person name="Keller J."/>
        </authorList>
    </citation>
    <scope>NUCLEOTIDE SEQUENCE [LARGE SCALE GENOMIC DNA]</scope>
    <source>
        <strain evidence="11 12">SAG 2145</strain>
    </source>
</reference>
<keyword evidence="8" id="KW-0863">Zinc-finger</keyword>
<feature type="compositionally biased region" description="Low complexity" evidence="9">
    <location>
        <begin position="224"/>
        <end position="247"/>
    </location>
</feature>
<dbReference type="AlphaFoldDB" id="A0AAW1RL95"/>
<feature type="compositionally biased region" description="Low complexity" evidence="9">
    <location>
        <begin position="385"/>
        <end position="399"/>
    </location>
</feature>
<dbReference type="PANTHER" id="PTHR31832:SF63">
    <property type="entry name" value="B-BOX ZINC FINGER PROTEIN 23"/>
    <property type="match status" value="1"/>
</dbReference>
<evidence type="ECO:0000256" key="4">
    <source>
        <dbReference type="ARBA" id="ARBA00022833"/>
    </source>
</evidence>
<dbReference type="PROSITE" id="PS50119">
    <property type="entry name" value="ZF_BBOX"/>
    <property type="match status" value="2"/>
</dbReference>
<dbReference type="InterPro" id="IPR049808">
    <property type="entry name" value="CONSTANS-like_Bbox1"/>
</dbReference>
<dbReference type="EMBL" id="JALJOS010000009">
    <property type="protein sequence ID" value="KAK9834676.1"/>
    <property type="molecule type" value="Genomic_DNA"/>
</dbReference>